<dbReference type="PANTHER" id="PTHR20883">
    <property type="entry name" value="PHYTANOYL-COA DIOXYGENASE DOMAIN CONTAINING 1"/>
    <property type="match status" value="1"/>
</dbReference>
<dbReference type="AlphaFoldDB" id="A0A914W8U7"/>
<dbReference type="SUPFAM" id="SSF51197">
    <property type="entry name" value="Clavaminate synthase-like"/>
    <property type="match status" value="1"/>
</dbReference>
<dbReference type="InterPro" id="IPR008775">
    <property type="entry name" value="Phytyl_CoA_dOase-like"/>
</dbReference>
<keyword evidence="3" id="KW-0408">Iron</keyword>
<dbReference type="Pfam" id="PF05721">
    <property type="entry name" value="PhyH"/>
    <property type="match status" value="1"/>
</dbReference>
<name>A0A914W8U7_9BILA</name>
<dbReference type="PANTHER" id="PTHR20883:SF15">
    <property type="entry name" value="PHYTANOYL-COA DIOXYGENASE DOMAIN-CONTAINING PROTEIN 1"/>
    <property type="match status" value="1"/>
</dbReference>
<dbReference type="Proteomes" id="UP000887566">
    <property type="component" value="Unplaced"/>
</dbReference>
<evidence type="ECO:0000256" key="3">
    <source>
        <dbReference type="ARBA" id="ARBA00023004"/>
    </source>
</evidence>
<accession>A0A914W8U7</accession>
<evidence type="ECO:0000256" key="2">
    <source>
        <dbReference type="ARBA" id="ARBA00022723"/>
    </source>
</evidence>
<keyword evidence="2" id="KW-0479">Metal-binding</keyword>
<dbReference type="WBParaSite" id="PSAMB.scaffold3545size17858.g21796.t1">
    <property type="protein sequence ID" value="PSAMB.scaffold3545size17858.g21796.t1"/>
    <property type="gene ID" value="PSAMB.scaffold3545size17858.g21796"/>
</dbReference>
<comment type="cofactor">
    <cofactor evidence="1">
        <name>Fe cation</name>
        <dbReference type="ChEBI" id="CHEBI:24875"/>
    </cofactor>
</comment>
<organism evidence="5 6">
    <name type="scientific">Plectus sambesii</name>
    <dbReference type="NCBI Taxonomy" id="2011161"/>
    <lineage>
        <taxon>Eukaryota</taxon>
        <taxon>Metazoa</taxon>
        <taxon>Ecdysozoa</taxon>
        <taxon>Nematoda</taxon>
        <taxon>Chromadorea</taxon>
        <taxon>Plectida</taxon>
        <taxon>Plectina</taxon>
        <taxon>Plectoidea</taxon>
        <taxon>Plectidae</taxon>
        <taxon>Plectus</taxon>
    </lineage>
</organism>
<sequence>MDNVKERFDRDGFVLVDGLFTDEEIDRLRTEMDHIVEEMDPTDHPRSIFTTTDEKKHAADDYFLNSSDKIRYFYEEGAFDAEGKLTTSKDRALNKIGHALHWLSPAFKEFTFSNKLKELVRAVGYSQPAVVQSMYIFKQPNIGGEVTPHYDATFLYVDPIEHLLGVWIAVDDATEENGCLWFIPGSHKVDRVSHRFVRTHAKGGENLLKFTGEKPTFDETKFIPVPVKKGSVVLIHGLVWHKSEANKSDKSRHAYTFHVVERSDTEWSKDNWLQETPSYKFPQLFQN</sequence>
<evidence type="ECO:0000313" key="5">
    <source>
        <dbReference type="Proteomes" id="UP000887566"/>
    </source>
</evidence>
<keyword evidence="5" id="KW-1185">Reference proteome</keyword>
<protein>
    <submittedName>
        <fullName evidence="6">Phytanoyl-CoA dioxygenase</fullName>
    </submittedName>
</protein>
<reference evidence="6" key="1">
    <citation type="submission" date="2022-11" db="UniProtKB">
        <authorList>
            <consortium name="WormBaseParasite"/>
        </authorList>
    </citation>
    <scope>IDENTIFICATION</scope>
</reference>
<evidence type="ECO:0000313" key="6">
    <source>
        <dbReference type="WBParaSite" id="PSAMB.scaffold3545size17858.g21796.t1"/>
    </source>
</evidence>
<comment type="similarity">
    <text evidence="4">Belongs to the PhyH family. PHYHD1 subfamily.</text>
</comment>
<evidence type="ECO:0000256" key="1">
    <source>
        <dbReference type="ARBA" id="ARBA00001962"/>
    </source>
</evidence>
<evidence type="ECO:0000256" key="4">
    <source>
        <dbReference type="ARBA" id="ARBA00038356"/>
    </source>
</evidence>
<proteinExistence type="inferred from homology"/>
<dbReference type="GO" id="GO:0046872">
    <property type="term" value="F:metal ion binding"/>
    <property type="evidence" value="ECO:0007669"/>
    <property type="project" value="UniProtKB-KW"/>
</dbReference>
<dbReference type="Gene3D" id="2.60.120.620">
    <property type="entry name" value="q2cbj1_9rhob like domain"/>
    <property type="match status" value="1"/>
</dbReference>